<feature type="chain" id="PRO_5035419226" evidence="3">
    <location>
        <begin position="21"/>
        <end position="283"/>
    </location>
</feature>
<keyword evidence="5" id="KW-1185">Reference proteome</keyword>
<evidence type="ECO:0000313" key="4">
    <source>
        <dbReference type="EMBL" id="KAH7087355.1"/>
    </source>
</evidence>
<keyword evidence="2" id="KW-1133">Transmembrane helix</keyword>
<comment type="caution">
    <text evidence="4">The sequence shown here is derived from an EMBL/GenBank/DDBJ whole genome shotgun (WGS) entry which is preliminary data.</text>
</comment>
<gene>
    <name evidence="4" type="ORF">FB567DRAFT_548663</name>
</gene>
<proteinExistence type="predicted"/>
<protein>
    <submittedName>
        <fullName evidence="4">Uncharacterized protein</fullName>
    </submittedName>
</protein>
<dbReference type="OrthoDB" id="3676331at2759"/>
<reference evidence="4" key="1">
    <citation type="journal article" date="2021" name="Nat. Commun.">
        <title>Genetic determinants of endophytism in the Arabidopsis root mycobiome.</title>
        <authorList>
            <person name="Mesny F."/>
            <person name="Miyauchi S."/>
            <person name="Thiergart T."/>
            <person name="Pickel B."/>
            <person name="Atanasova L."/>
            <person name="Karlsson M."/>
            <person name="Huettel B."/>
            <person name="Barry K.W."/>
            <person name="Haridas S."/>
            <person name="Chen C."/>
            <person name="Bauer D."/>
            <person name="Andreopoulos W."/>
            <person name="Pangilinan J."/>
            <person name="LaButti K."/>
            <person name="Riley R."/>
            <person name="Lipzen A."/>
            <person name="Clum A."/>
            <person name="Drula E."/>
            <person name="Henrissat B."/>
            <person name="Kohler A."/>
            <person name="Grigoriev I.V."/>
            <person name="Martin F.M."/>
            <person name="Hacquard S."/>
        </authorList>
    </citation>
    <scope>NUCLEOTIDE SEQUENCE</scope>
    <source>
        <strain evidence="4">MPI-SDFR-AT-0120</strain>
    </source>
</reference>
<evidence type="ECO:0000256" key="2">
    <source>
        <dbReference type="SAM" id="Phobius"/>
    </source>
</evidence>
<evidence type="ECO:0000256" key="1">
    <source>
        <dbReference type="SAM" id="MobiDB-lite"/>
    </source>
</evidence>
<keyword evidence="2" id="KW-0812">Transmembrane</keyword>
<accession>A0A8K0R6N0</accession>
<feature type="region of interest" description="Disordered" evidence="1">
    <location>
        <begin position="232"/>
        <end position="283"/>
    </location>
</feature>
<feature type="transmembrane region" description="Helical" evidence="2">
    <location>
        <begin position="177"/>
        <end position="201"/>
    </location>
</feature>
<dbReference type="EMBL" id="JAGMVJ010000009">
    <property type="protein sequence ID" value="KAH7087355.1"/>
    <property type="molecule type" value="Genomic_DNA"/>
</dbReference>
<dbReference type="AlphaFoldDB" id="A0A8K0R6N0"/>
<feature type="signal peptide" evidence="3">
    <location>
        <begin position="1"/>
        <end position="20"/>
    </location>
</feature>
<keyword evidence="2" id="KW-0472">Membrane</keyword>
<organism evidence="4 5">
    <name type="scientific">Paraphoma chrysanthemicola</name>
    <dbReference type="NCBI Taxonomy" id="798071"/>
    <lineage>
        <taxon>Eukaryota</taxon>
        <taxon>Fungi</taxon>
        <taxon>Dikarya</taxon>
        <taxon>Ascomycota</taxon>
        <taxon>Pezizomycotina</taxon>
        <taxon>Dothideomycetes</taxon>
        <taxon>Pleosporomycetidae</taxon>
        <taxon>Pleosporales</taxon>
        <taxon>Pleosporineae</taxon>
        <taxon>Phaeosphaeriaceae</taxon>
        <taxon>Paraphoma</taxon>
    </lineage>
</organism>
<evidence type="ECO:0000256" key="3">
    <source>
        <dbReference type="SAM" id="SignalP"/>
    </source>
</evidence>
<name>A0A8K0R6N0_9PLEO</name>
<keyword evidence="3" id="KW-0732">Signal</keyword>
<dbReference type="Proteomes" id="UP000813461">
    <property type="component" value="Unassembled WGS sequence"/>
</dbReference>
<sequence>MHPCLRVLLLLVINFPHLQAAPSAPGRTASTRRVGCHKFVPLKHDFILFRTDSQPDFNFDFAIETHYYPYYPKVLRMALQLNRFVPDTYSIQPQCGWHKARSVSSLSLGEVGRHRGDIYWKYSDLGWVEYPKNSTKVSHWVAASPDHIPPRTGALPGNDTLNQIAAILQGNEPAADVYQLATVLLSYFCGFLGFVLILICIHRCISRRSGSADGESSDAIELGQVTMDSTAKFTTTQSTMPAADDQEAPLENPFMSEHDSTRGTGNAESTDPPPLYSVDGAGR</sequence>
<evidence type="ECO:0000313" key="5">
    <source>
        <dbReference type="Proteomes" id="UP000813461"/>
    </source>
</evidence>